<gene>
    <name evidence="9" type="primary">trmL</name>
    <name evidence="9" type="ORF">HLUCCA11_11505</name>
</gene>
<feature type="binding site" evidence="6 7">
    <location>
        <position position="135"/>
    </location>
    <ligand>
        <name>S-adenosyl-L-methionine</name>
        <dbReference type="ChEBI" id="CHEBI:59789"/>
    </ligand>
</feature>
<proteinExistence type="inferred from homology"/>
<keyword evidence="4 6" id="KW-0949">S-adenosyl-L-methionine</keyword>
<dbReference type="GO" id="GO:0141098">
    <property type="term" value="F:tRNA (cytidine(34)-2'-O)-methyltransferase activity"/>
    <property type="evidence" value="ECO:0007669"/>
    <property type="project" value="RHEA"/>
</dbReference>
<dbReference type="GO" id="GO:0141102">
    <property type="term" value="F:tRNA (5-carboxymethylaminomethyluridine(34)-2'-O)-methyltransferase activity"/>
    <property type="evidence" value="ECO:0007669"/>
    <property type="project" value="RHEA"/>
</dbReference>
<feature type="binding site" evidence="6 7">
    <location>
        <position position="106"/>
    </location>
    <ligand>
        <name>S-adenosyl-L-methionine</name>
        <dbReference type="ChEBI" id="CHEBI:59789"/>
    </ligand>
</feature>
<dbReference type="Pfam" id="PF00588">
    <property type="entry name" value="SpoU_methylase"/>
    <property type="match status" value="1"/>
</dbReference>
<dbReference type="InterPro" id="IPR001537">
    <property type="entry name" value="SpoU_MeTrfase"/>
</dbReference>
<evidence type="ECO:0000256" key="3">
    <source>
        <dbReference type="ARBA" id="ARBA00022679"/>
    </source>
</evidence>
<comment type="caution">
    <text evidence="9">The sequence shown here is derived from an EMBL/GenBank/DDBJ whole genome shotgun (WGS) entry which is preliminary data.</text>
</comment>
<reference evidence="9 10" key="1">
    <citation type="submission" date="2015-09" db="EMBL/GenBank/DDBJ databases">
        <title>Identification and resolution of microdiversity through metagenomic sequencing of parallel consortia.</title>
        <authorList>
            <person name="Nelson W.C."/>
            <person name="Romine M.F."/>
            <person name="Lindemann S.R."/>
        </authorList>
    </citation>
    <scope>NUCLEOTIDE SEQUENCE [LARGE SCALE GENOMIC DNA]</scope>
    <source>
        <strain evidence="9">Ana</strain>
    </source>
</reference>
<dbReference type="InterPro" id="IPR016914">
    <property type="entry name" value="TrmL"/>
</dbReference>
<name>A0A0P7YYE6_9CYAN</name>
<dbReference type="AlphaFoldDB" id="A0A0P7YYE6"/>
<dbReference type="InterPro" id="IPR029026">
    <property type="entry name" value="tRNA_m1G_MTases_N"/>
</dbReference>
<dbReference type="PANTHER" id="PTHR42971:SF1">
    <property type="entry name" value="TRNA (CYTIDINE(34)-2'-O)-METHYLTRANSFERASE"/>
    <property type="match status" value="1"/>
</dbReference>
<feature type="binding site" evidence="6 7">
    <location>
        <position position="126"/>
    </location>
    <ligand>
        <name>S-adenosyl-L-methionine</name>
        <dbReference type="ChEBI" id="CHEBI:59789"/>
    </ligand>
</feature>
<evidence type="ECO:0000313" key="10">
    <source>
        <dbReference type="Proteomes" id="UP000050465"/>
    </source>
</evidence>
<dbReference type="PATRIC" id="fig|1666911.3.peg.525"/>
<dbReference type="Gene3D" id="3.40.1280.10">
    <property type="match status" value="1"/>
</dbReference>
<keyword evidence="2 6" id="KW-0489">Methyltransferase</keyword>
<comment type="function">
    <text evidence="6">Could methylate the ribose at the nucleotide 34 wobble position in tRNA.</text>
</comment>
<protein>
    <recommendedName>
        <fullName evidence="6">Putative tRNA (cytidine(34)-2'-O)-methyltransferase</fullName>
        <ecNumber evidence="6">2.1.1.207</ecNumber>
    </recommendedName>
    <alternativeName>
        <fullName evidence="6">tRNA (cytidine/uridine-2'-O-)-methyltransferase</fullName>
    </alternativeName>
</protein>
<dbReference type="GO" id="GO:0003723">
    <property type="term" value="F:RNA binding"/>
    <property type="evidence" value="ECO:0007669"/>
    <property type="project" value="InterPro"/>
</dbReference>
<dbReference type="GO" id="GO:0002130">
    <property type="term" value="P:wobble position ribose methylation"/>
    <property type="evidence" value="ECO:0007669"/>
    <property type="project" value="TreeGrafter"/>
</dbReference>
<evidence type="ECO:0000256" key="2">
    <source>
        <dbReference type="ARBA" id="ARBA00022603"/>
    </source>
</evidence>
<organism evidence="9 10">
    <name type="scientific">Phormidesmis priestleyi Ana</name>
    <dbReference type="NCBI Taxonomy" id="1666911"/>
    <lineage>
        <taxon>Bacteria</taxon>
        <taxon>Bacillati</taxon>
        <taxon>Cyanobacteriota</taxon>
        <taxon>Cyanophyceae</taxon>
        <taxon>Leptolyngbyales</taxon>
        <taxon>Leptolyngbyaceae</taxon>
        <taxon>Phormidesmis</taxon>
    </lineage>
</organism>
<dbReference type="PIRSF" id="PIRSF029256">
    <property type="entry name" value="SpoU_TrmH_prd"/>
    <property type="match status" value="1"/>
</dbReference>
<dbReference type="STRING" id="1666911.HLUCCA11_11505"/>
<comment type="similarity">
    <text evidence="6">Belongs to the class IV-like SAM-binding methyltransferase superfamily. RNA methyltransferase TrmH family. TrmL subfamily.</text>
</comment>
<dbReference type="InterPro" id="IPR029028">
    <property type="entry name" value="Alpha/beta_knot_MTases"/>
</dbReference>
<comment type="catalytic activity">
    <reaction evidence="6">
        <text>5-carboxymethylaminomethyluridine(34) in tRNA(Leu) + S-adenosyl-L-methionine = 5-carboxymethylaminomethyl-2'-O-methyluridine(34) in tRNA(Leu) + S-adenosyl-L-homocysteine + H(+)</text>
        <dbReference type="Rhea" id="RHEA:43088"/>
        <dbReference type="Rhea" id="RHEA-COMP:10333"/>
        <dbReference type="Rhea" id="RHEA-COMP:10334"/>
        <dbReference type="ChEBI" id="CHEBI:15378"/>
        <dbReference type="ChEBI" id="CHEBI:57856"/>
        <dbReference type="ChEBI" id="CHEBI:59789"/>
        <dbReference type="ChEBI" id="CHEBI:74508"/>
        <dbReference type="ChEBI" id="CHEBI:74511"/>
        <dbReference type="EC" id="2.1.1.207"/>
    </reaction>
</comment>
<sequence length="159" mass="17689">MPNIVLVNPEIPPNTGNIARTCAATGTPLHLVMPLGFELSDKYLKRAGLDYWPHVDLYLHESIQAFWQYIQNQTGRLIGFSARIEAYNSQNYTDILYQADDWLLFGKESQGLSPDIIERCDVVATIPMKPGHVRSLNLSVSAAVGLFEALRQTAANDAN</sequence>
<dbReference type="HAMAP" id="MF_01885">
    <property type="entry name" value="tRNA_methyltr_TrmL"/>
    <property type="match status" value="1"/>
</dbReference>
<dbReference type="EMBL" id="LJZR01000013">
    <property type="protein sequence ID" value="KPQ35307.1"/>
    <property type="molecule type" value="Genomic_DNA"/>
</dbReference>
<keyword evidence="3 6" id="KW-0808">Transferase</keyword>
<dbReference type="CDD" id="cd18094">
    <property type="entry name" value="SpoU-like_TrmL"/>
    <property type="match status" value="1"/>
</dbReference>
<evidence type="ECO:0000256" key="4">
    <source>
        <dbReference type="ARBA" id="ARBA00022691"/>
    </source>
</evidence>
<dbReference type="GO" id="GO:0005737">
    <property type="term" value="C:cytoplasm"/>
    <property type="evidence" value="ECO:0007669"/>
    <property type="project" value="UniProtKB-SubCell"/>
</dbReference>
<feature type="binding site" evidence="6">
    <location>
        <position position="84"/>
    </location>
    <ligand>
        <name>S-adenosyl-L-methionine</name>
        <dbReference type="ChEBI" id="CHEBI:59789"/>
    </ligand>
</feature>
<dbReference type="PANTHER" id="PTHR42971">
    <property type="entry name" value="TRNA (CYTIDINE(34)-2'-O)-METHYLTRANSFERASE"/>
    <property type="match status" value="1"/>
</dbReference>
<dbReference type="EC" id="2.1.1.207" evidence="6"/>
<comment type="catalytic activity">
    <reaction evidence="6">
        <text>cytidine(34) in tRNA + S-adenosyl-L-methionine = 2'-O-methylcytidine(34) in tRNA + S-adenosyl-L-homocysteine + H(+)</text>
        <dbReference type="Rhea" id="RHEA:43084"/>
        <dbReference type="Rhea" id="RHEA-COMP:10331"/>
        <dbReference type="Rhea" id="RHEA-COMP:10332"/>
        <dbReference type="ChEBI" id="CHEBI:15378"/>
        <dbReference type="ChEBI" id="CHEBI:57856"/>
        <dbReference type="ChEBI" id="CHEBI:59789"/>
        <dbReference type="ChEBI" id="CHEBI:74495"/>
        <dbReference type="ChEBI" id="CHEBI:82748"/>
        <dbReference type="EC" id="2.1.1.207"/>
    </reaction>
</comment>
<evidence type="ECO:0000256" key="7">
    <source>
        <dbReference type="PIRSR" id="PIRSR029256-1"/>
    </source>
</evidence>
<comment type="subcellular location">
    <subcellularLocation>
        <location evidence="6">Cytoplasm</location>
    </subcellularLocation>
</comment>
<keyword evidence="5 6" id="KW-0819">tRNA processing</keyword>
<feature type="domain" description="tRNA/rRNA methyltransferase SpoU type" evidence="8">
    <location>
        <begin position="3"/>
        <end position="146"/>
    </location>
</feature>
<keyword evidence="1 6" id="KW-0963">Cytoplasm</keyword>
<evidence type="ECO:0000256" key="5">
    <source>
        <dbReference type="ARBA" id="ARBA00022694"/>
    </source>
</evidence>
<evidence type="ECO:0000256" key="1">
    <source>
        <dbReference type="ARBA" id="ARBA00022490"/>
    </source>
</evidence>
<evidence type="ECO:0000259" key="8">
    <source>
        <dbReference type="Pfam" id="PF00588"/>
    </source>
</evidence>
<evidence type="ECO:0000313" key="9">
    <source>
        <dbReference type="EMBL" id="KPQ35307.1"/>
    </source>
</evidence>
<dbReference type="SUPFAM" id="SSF75217">
    <property type="entry name" value="alpha/beta knot"/>
    <property type="match status" value="1"/>
</dbReference>
<evidence type="ECO:0000256" key="6">
    <source>
        <dbReference type="HAMAP-Rule" id="MF_01885"/>
    </source>
</evidence>
<accession>A0A0P7YYE6</accession>
<dbReference type="Proteomes" id="UP000050465">
    <property type="component" value="Unassembled WGS sequence"/>
</dbReference>